<organism evidence="5 6">
    <name type="scientific">Trebonia kvetii</name>
    <dbReference type="NCBI Taxonomy" id="2480626"/>
    <lineage>
        <taxon>Bacteria</taxon>
        <taxon>Bacillati</taxon>
        <taxon>Actinomycetota</taxon>
        <taxon>Actinomycetes</taxon>
        <taxon>Streptosporangiales</taxon>
        <taxon>Treboniaceae</taxon>
        <taxon>Trebonia</taxon>
    </lineage>
</organism>
<proteinExistence type="predicted"/>
<dbReference type="RefSeq" id="WP_145851978.1">
    <property type="nucleotide sequence ID" value="NZ_RPFW01000001.1"/>
</dbReference>
<keyword evidence="3" id="KW-0804">Transcription</keyword>
<evidence type="ECO:0000259" key="4">
    <source>
        <dbReference type="PROSITE" id="PS50949"/>
    </source>
</evidence>
<comment type="caution">
    <text evidence="5">The sequence shown here is derived from an EMBL/GenBank/DDBJ whole genome shotgun (WGS) entry which is preliminary data.</text>
</comment>
<evidence type="ECO:0000256" key="2">
    <source>
        <dbReference type="ARBA" id="ARBA00023125"/>
    </source>
</evidence>
<dbReference type="CDD" id="cd07377">
    <property type="entry name" value="WHTH_GntR"/>
    <property type="match status" value="1"/>
</dbReference>
<accession>A0A6P2CCC0</accession>
<dbReference type="SUPFAM" id="SSF64288">
    <property type="entry name" value="Chorismate lyase-like"/>
    <property type="match status" value="1"/>
</dbReference>
<dbReference type="InterPro" id="IPR036390">
    <property type="entry name" value="WH_DNA-bd_sf"/>
</dbReference>
<dbReference type="InterPro" id="IPR028978">
    <property type="entry name" value="Chorismate_lyase_/UTRA_dom_sf"/>
</dbReference>
<name>A0A6P2CCC0_9ACTN</name>
<dbReference type="PANTHER" id="PTHR44846">
    <property type="entry name" value="MANNOSYL-D-GLYCERATE TRANSPORT/METABOLISM SYSTEM REPRESSOR MNGR-RELATED"/>
    <property type="match status" value="1"/>
</dbReference>
<dbReference type="SMART" id="SM00866">
    <property type="entry name" value="UTRA"/>
    <property type="match status" value="1"/>
</dbReference>
<feature type="domain" description="HTH gntR-type" evidence="4">
    <location>
        <begin position="4"/>
        <end position="72"/>
    </location>
</feature>
<dbReference type="Proteomes" id="UP000460272">
    <property type="component" value="Unassembled WGS sequence"/>
</dbReference>
<dbReference type="OrthoDB" id="3214900at2"/>
<evidence type="ECO:0000313" key="6">
    <source>
        <dbReference type="Proteomes" id="UP000460272"/>
    </source>
</evidence>
<keyword evidence="1" id="KW-0805">Transcription regulation</keyword>
<evidence type="ECO:0000256" key="1">
    <source>
        <dbReference type="ARBA" id="ARBA00023015"/>
    </source>
</evidence>
<dbReference type="InterPro" id="IPR050679">
    <property type="entry name" value="Bact_HTH_transcr_reg"/>
</dbReference>
<dbReference type="InterPro" id="IPR000524">
    <property type="entry name" value="Tscrpt_reg_HTH_GntR"/>
</dbReference>
<dbReference type="Gene3D" id="3.40.1410.10">
    <property type="entry name" value="Chorismate lyase-like"/>
    <property type="match status" value="1"/>
</dbReference>
<dbReference type="GO" id="GO:0003700">
    <property type="term" value="F:DNA-binding transcription factor activity"/>
    <property type="evidence" value="ECO:0007669"/>
    <property type="project" value="InterPro"/>
</dbReference>
<sequence length="268" mass="30191">MPKQPMYQQIAEDLRKKIDTGQYAQGSQLPTELDLRGEYGASRNTVRDAIKRLTGLGLIETRPGQGTFVTLQVEPFVTVLTGDPRSGDGGDEGASYLSQVSAEHRTPFETLPRVTVQTSHEGITRRLRVPPDMQVVSRHQERFIDSVPWSLQTSFYPFDFITRGATRLLMPEDIAGGTVKYLAETIGLVQVGYRDWVTVRSPDENEQQFFRISHDATVFEIFRTAFDQHKTPMRVTVTVFPTDRNQFIVNVGDELPAPQYGDDGFHPA</sequence>
<dbReference type="EMBL" id="RPFW01000001">
    <property type="protein sequence ID" value="TVZ07223.1"/>
    <property type="molecule type" value="Genomic_DNA"/>
</dbReference>
<keyword evidence="2" id="KW-0238">DNA-binding</keyword>
<dbReference type="PANTHER" id="PTHR44846:SF1">
    <property type="entry name" value="MANNOSYL-D-GLYCERATE TRANSPORT_METABOLISM SYSTEM REPRESSOR MNGR-RELATED"/>
    <property type="match status" value="1"/>
</dbReference>
<evidence type="ECO:0000313" key="5">
    <source>
        <dbReference type="EMBL" id="TVZ07223.1"/>
    </source>
</evidence>
<gene>
    <name evidence="5" type="ORF">EAS64_07990</name>
</gene>
<dbReference type="InterPro" id="IPR011663">
    <property type="entry name" value="UTRA"/>
</dbReference>
<dbReference type="PROSITE" id="PS50949">
    <property type="entry name" value="HTH_GNTR"/>
    <property type="match status" value="1"/>
</dbReference>
<keyword evidence="6" id="KW-1185">Reference proteome</keyword>
<dbReference type="GO" id="GO:0045892">
    <property type="term" value="P:negative regulation of DNA-templated transcription"/>
    <property type="evidence" value="ECO:0007669"/>
    <property type="project" value="TreeGrafter"/>
</dbReference>
<dbReference type="AlphaFoldDB" id="A0A6P2CCC0"/>
<dbReference type="GO" id="GO:0003677">
    <property type="term" value="F:DNA binding"/>
    <property type="evidence" value="ECO:0007669"/>
    <property type="project" value="UniProtKB-KW"/>
</dbReference>
<dbReference type="Pfam" id="PF00392">
    <property type="entry name" value="GntR"/>
    <property type="match status" value="1"/>
</dbReference>
<dbReference type="InterPro" id="IPR036388">
    <property type="entry name" value="WH-like_DNA-bd_sf"/>
</dbReference>
<dbReference type="Pfam" id="PF07702">
    <property type="entry name" value="UTRA"/>
    <property type="match status" value="1"/>
</dbReference>
<dbReference type="Gene3D" id="1.10.10.10">
    <property type="entry name" value="Winged helix-like DNA-binding domain superfamily/Winged helix DNA-binding domain"/>
    <property type="match status" value="1"/>
</dbReference>
<protein>
    <submittedName>
        <fullName evidence="5">GntR family transcriptional regulator</fullName>
    </submittedName>
</protein>
<evidence type="ECO:0000256" key="3">
    <source>
        <dbReference type="ARBA" id="ARBA00023163"/>
    </source>
</evidence>
<reference evidence="5 6" key="1">
    <citation type="submission" date="2018-11" db="EMBL/GenBank/DDBJ databases">
        <title>Trebonia kvetii gen.nov., sp.nov., a novel acidophilic actinobacterium, and proposal of the new actinobacterial family Treboniaceae fam. nov.</title>
        <authorList>
            <person name="Rapoport D."/>
            <person name="Sagova-Mareckova M."/>
            <person name="Sedlacek I."/>
            <person name="Provaznik J."/>
            <person name="Kralova S."/>
            <person name="Pavlinic D."/>
            <person name="Benes V."/>
            <person name="Kopecky J."/>
        </authorList>
    </citation>
    <scope>NUCLEOTIDE SEQUENCE [LARGE SCALE GENOMIC DNA]</scope>
    <source>
        <strain evidence="5 6">15Tr583</strain>
    </source>
</reference>
<dbReference type="SUPFAM" id="SSF46785">
    <property type="entry name" value="Winged helix' DNA-binding domain"/>
    <property type="match status" value="1"/>
</dbReference>
<dbReference type="PRINTS" id="PR00035">
    <property type="entry name" value="HTHGNTR"/>
</dbReference>
<dbReference type="SMART" id="SM00345">
    <property type="entry name" value="HTH_GNTR"/>
    <property type="match status" value="1"/>
</dbReference>